<protein>
    <submittedName>
        <fullName evidence="2">Uncharacterized protein</fullName>
    </submittedName>
</protein>
<evidence type="ECO:0000313" key="2">
    <source>
        <dbReference type="EMBL" id="VFJ12625.1"/>
    </source>
</evidence>
<gene>
    <name evidence="2" type="ORF">NFRAN_0304</name>
</gene>
<sequence>MNHHILIKVITKKDKAYIVIVWLPIGLTLIGLSAIVVVTDVRSVKDMINYRLDEINQINNQLVDACNWDVPTDIAVDLYDTQLKVAWNNFSHDNNERENLSSCSKINLCLEERGIL</sequence>
<proteinExistence type="predicted"/>
<keyword evidence="1" id="KW-0812">Transmembrane</keyword>
<evidence type="ECO:0000256" key="1">
    <source>
        <dbReference type="SAM" id="Phobius"/>
    </source>
</evidence>
<organism evidence="2 3">
    <name type="scientific">Candidatus Nitrosocosmicus franklandianus</name>
    <dbReference type="NCBI Taxonomy" id="1798806"/>
    <lineage>
        <taxon>Archaea</taxon>
        <taxon>Nitrososphaerota</taxon>
        <taxon>Nitrososphaeria</taxon>
        <taxon>Nitrososphaerales</taxon>
        <taxon>Nitrososphaeraceae</taxon>
        <taxon>Candidatus Nitrosocosmicus</taxon>
    </lineage>
</organism>
<reference evidence="2 3" key="1">
    <citation type="submission" date="2019-02" db="EMBL/GenBank/DDBJ databases">
        <authorList>
            <person name="Lehtovirta-Morley E L."/>
        </authorList>
    </citation>
    <scope>NUCLEOTIDE SEQUENCE [LARGE SCALE GENOMIC DNA]</scope>
    <source>
        <strain evidence="2">NFRAN1</strain>
    </source>
</reference>
<feature type="transmembrane region" description="Helical" evidence="1">
    <location>
        <begin position="16"/>
        <end position="38"/>
    </location>
</feature>
<keyword evidence="1" id="KW-1133">Transmembrane helix</keyword>
<dbReference type="EMBL" id="LR216287">
    <property type="protein sequence ID" value="VFJ12625.1"/>
    <property type="molecule type" value="Genomic_DNA"/>
</dbReference>
<dbReference type="GeneID" id="39419863"/>
<dbReference type="Proteomes" id="UP000294299">
    <property type="component" value="Chromosome NFRAN"/>
</dbReference>
<accession>A0A484I4N5</accession>
<keyword evidence="1" id="KW-0472">Membrane</keyword>
<dbReference type="KEGG" id="nfn:NFRAN_0304"/>
<name>A0A484I4N5_9ARCH</name>
<evidence type="ECO:0000313" key="3">
    <source>
        <dbReference type="Proteomes" id="UP000294299"/>
    </source>
</evidence>
<dbReference type="RefSeq" id="WP_134482718.1">
    <property type="nucleotide sequence ID" value="NZ_LR216287.1"/>
</dbReference>
<keyword evidence="3" id="KW-1185">Reference proteome</keyword>
<dbReference type="AlphaFoldDB" id="A0A484I4N5"/>